<name>A0A1X7T7A9_AMPQE</name>
<reference evidence="2" key="1">
    <citation type="submission" date="2017-05" db="UniProtKB">
        <authorList>
            <consortium name="EnsemblMetazoa"/>
        </authorList>
    </citation>
    <scope>IDENTIFICATION</scope>
</reference>
<dbReference type="EnsemblMetazoa" id="Aqu2.1.10393_001">
    <property type="protein sequence ID" value="Aqu2.1.10393_001"/>
    <property type="gene ID" value="Aqu2.1.10393"/>
</dbReference>
<dbReference type="PANTHER" id="PTHR37508:SF1">
    <property type="entry name" value="TRANSMEMBRANE PROTEIN"/>
    <property type="match status" value="1"/>
</dbReference>
<dbReference type="AlphaFoldDB" id="A0A1X7T7A9"/>
<dbReference type="PANTHER" id="PTHR37508">
    <property type="entry name" value="TRANSMEMBRANE PROTEIN"/>
    <property type="match status" value="1"/>
</dbReference>
<evidence type="ECO:0000313" key="2">
    <source>
        <dbReference type="EnsemblMetazoa" id="Aqu2.1.10393_001"/>
    </source>
</evidence>
<dbReference type="STRING" id="400682.A0A1X7T7A9"/>
<evidence type="ECO:0000256" key="1">
    <source>
        <dbReference type="SAM" id="Coils"/>
    </source>
</evidence>
<dbReference type="InParanoid" id="A0A1X7T7A9"/>
<keyword evidence="1" id="KW-0175">Coiled coil</keyword>
<dbReference type="eggNOG" id="ENOG502RDDV">
    <property type="taxonomic scope" value="Eukaryota"/>
</dbReference>
<sequence length="455" mass="52210">MATANLEQVEVIENEKYSLLSVPEASSALVRKERENYAGNLNLEKFVNAMDHVGKFIEVAYNGANAAGPEFVNLQIEIQRLGFDITDLCNESSVAIEKFRAAAAKASSRLISIYQFLLDGHEKIAIKSLNSLGKIADEMAKIAHELEGKFKRQADKVQATQETTKKAEADKAIEKEGIEKECETVQQEKEDYETLVDKYYKLAEEAREERKKYEKMEEQELKNKGNVLVKCFSLAVSVVPWAGDAVSRMNEQDSKELIEKGKRLREIVEAKNKTEQEVEKLYWENLQKRSEFTAKLQDLKDKWKLTKVAQEALHEVVQALCQLALIMKEAAKFWAYIKDHCKQMATTEIMETIEDYTSTTTDKEERKALWNSPGFVTLGVSYHAGWISLRDVCENYRRKLEVLRSGLYGFIADNPTYEQSLERLPELSKEFTDLIEQGKKSIEDKRKKKEQQKTE</sequence>
<accession>A0A1X7T7A9</accession>
<protein>
    <submittedName>
        <fullName evidence="2">Uncharacterized protein</fullName>
    </submittedName>
</protein>
<feature type="coiled-coil region" evidence="1">
    <location>
        <begin position="175"/>
        <end position="223"/>
    </location>
</feature>
<proteinExistence type="predicted"/>
<organism evidence="2">
    <name type="scientific">Amphimedon queenslandica</name>
    <name type="common">Sponge</name>
    <dbReference type="NCBI Taxonomy" id="400682"/>
    <lineage>
        <taxon>Eukaryota</taxon>
        <taxon>Metazoa</taxon>
        <taxon>Porifera</taxon>
        <taxon>Demospongiae</taxon>
        <taxon>Heteroscleromorpha</taxon>
        <taxon>Haplosclerida</taxon>
        <taxon>Niphatidae</taxon>
        <taxon>Amphimedon</taxon>
    </lineage>
</organism>